<dbReference type="GO" id="GO:0003700">
    <property type="term" value="F:DNA-binding transcription factor activity"/>
    <property type="evidence" value="ECO:0007669"/>
    <property type="project" value="InterPro"/>
</dbReference>
<dbReference type="Proteomes" id="UP000189933">
    <property type="component" value="Unassembled WGS sequence"/>
</dbReference>
<evidence type="ECO:0000313" key="1">
    <source>
        <dbReference type="EMBL" id="SKA13286.1"/>
    </source>
</evidence>
<dbReference type="Gene3D" id="1.10.3290.10">
    <property type="entry name" value="Fido-like domain"/>
    <property type="match status" value="1"/>
</dbReference>
<dbReference type="InterPro" id="IPR002481">
    <property type="entry name" value="FUR"/>
</dbReference>
<dbReference type="InterPro" id="IPR036390">
    <property type="entry name" value="WH_DNA-bd_sf"/>
</dbReference>
<proteinExistence type="predicted"/>
<reference evidence="2" key="1">
    <citation type="submission" date="2017-02" db="EMBL/GenBank/DDBJ databases">
        <authorList>
            <person name="Varghese N."/>
            <person name="Submissions S."/>
        </authorList>
    </citation>
    <scope>NUCLEOTIDE SEQUENCE [LARGE SCALE GENOMIC DNA]</scope>
    <source>
        <strain evidence="2">DSM 16521</strain>
    </source>
</reference>
<dbReference type="SUPFAM" id="SSF46785">
    <property type="entry name" value="Winged helix' DNA-binding domain"/>
    <property type="match status" value="1"/>
</dbReference>
<dbReference type="AlphaFoldDB" id="A0A1T4RBU4"/>
<organism evidence="1 2">
    <name type="scientific">Carboxydocella sporoproducens DSM 16521</name>
    <dbReference type="NCBI Taxonomy" id="1121270"/>
    <lineage>
        <taxon>Bacteria</taxon>
        <taxon>Bacillati</taxon>
        <taxon>Bacillota</taxon>
        <taxon>Clostridia</taxon>
        <taxon>Eubacteriales</taxon>
        <taxon>Clostridiales Family XVI. Incertae Sedis</taxon>
        <taxon>Carboxydocella</taxon>
    </lineage>
</organism>
<accession>A0A1T4RBU4</accession>
<dbReference type="Pfam" id="PF01475">
    <property type="entry name" value="FUR"/>
    <property type="match status" value="1"/>
</dbReference>
<protein>
    <submittedName>
        <fullName evidence="1">Ferric uptake regulator family protein</fullName>
    </submittedName>
</protein>
<evidence type="ECO:0000313" key="2">
    <source>
        <dbReference type="Proteomes" id="UP000189933"/>
    </source>
</evidence>
<dbReference type="InterPro" id="IPR036388">
    <property type="entry name" value="WH-like_DNA-bd_sf"/>
</dbReference>
<dbReference type="SUPFAM" id="SSF140931">
    <property type="entry name" value="Fic-like"/>
    <property type="match status" value="1"/>
</dbReference>
<keyword evidence="2" id="KW-1185">Reference proteome</keyword>
<gene>
    <name evidence="1" type="ORF">SAMN02745885_02028</name>
</gene>
<dbReference type="InterPro" id="IPR036597">
    <property type="entry name" value="Fido-like_dom_sf"/>
</dbReference>
<dbReference type="EMBL" id="FUXM01000027">
    <property type="protein sequence ID" value="SKA13286.1"/>
    <property type="molecule type" value="Genomic_DNA"/>
</dbReference>
<dbReference type="Gene3D" id="1.10.10.10">
    <property type="entry name" value="Winged helix-like DNA-binding domain superfamily/Winged helix DNA-binding domain"/>
    <property type="match status" value="1"/>
</dbReference>
<name>A0A1T4RBU4_9FIRM</name>
<sequence>MTLLLLYKFGFEVGRFISLEKLIEKSKESYYETLWASSQGWHEGQHDLLPWLEYFLGIILAAYREFEERVGNISSYKGSKGERIKEAINHFNAEFTISDIERVCPDISRPTVYRVLKELKDQGLITPVEIGRKARWRKL</sequence>